<dbReference type="GO" id="GO:0005667">
    <property type="term" value="C:transcription regulator complex"/>
    <property type="evidence" value="ECO:0007669"/>
    <property type="project" value="TreeGrafter"/>
</dbReference>
<dbReference type="AlphaFoldDB" id="A0AAW0NKC3"/>
<dbReference type="PANTHER" id="PTHR16089:SF24">
    <property type="entry name" value="MITOTIC DEACETYLASE-ASSOCIATED SANT DOMAIN PROTEIN"/>
    <property type="match status" value="1"/>
</dbReference>
<keyword evidence="1" id="KW-0863">Zinc-finger</keyword>
<comment type="caution">
    <text evidence="4">The sequence shown here is derived from an EMBL/GenBank/DDBJ whole genome shotgun (WGS) entry which is preliminary data.</text>
</comment>
<feature type="compositionally biased region" description="Pro residues" evidence="2">
    <location>
        <begin position="95"/>
        <end position="111"/>
    </location>
</feature>
<evidence type="ECO:0000313" key="4">
    <source>
        <dbReference type="EMBL" id="KAK7903855.1"/>
    </source>
</evidence>
<feature type="non-terminal residue" evidence="4">
    <location>
        <position position="1"/>
    </location>
</feature>
<protein>
    <recommendedName>
        <fullName evidence="3">C2H2-type domain-containing protein</fullName>
    </recommendedName>
</protein>
<gene>
    <name evidence="4" type="ORF">WMY93_016462</name>
</gene>
<dbReference type="PANTHER" id="PTHR16089">
    <property type="entry name" value="REST COREPRESSOR COREST PROTEIN-RELATED"/>
    <property type="match status" value="1"/>
</dbReference>
<dbReference type="PROSITE" id="PS00028">
    <property type="entry name" value="ZINC_FINGER_C2H2_1"/>
    <property type="match status" value="1"/>
</dbReference>
<evidence type="ECO:0000256" key="2">
    <source>
        <dbReference type="SAM" id="MobiDB-lite"/>
    </source>
</evidence>
<dbReference type="InterPro" id="IPR013087">
    <property type="entry name" value="Znf_C2H2_type"/>
</dbReference>
<organism evidence="4 5">
    <name type="scientific">Mugilogobius chulae</name>
    <name type="common">yellowstripe goby</name>
    <dbReference type="NCBI Taxonomy" id="88201"/>
    <lineage>
        <taxon>Eukaryota</taxon>
        <taxon>Metazoa</taxon>
        <taxon>Chordata</taxon>
        <taxon>Craniata</taxon>
        <taxon>Vertebrata</taxon>
        <taxon>Euteleostomi</taxon>
        <taxon>Actinopterygii</taxon>
        <taxon>Neopterygii</taxon>
        <taxon>Teleostei</taxon>
        <taxon>Neoteleostei</taxon>
        <taxon>Acanthomorphata</taxon>
        <taxon>Gobiaria</taxon>
        <taxon>Gobiiformes</taxon>
        <taxon>Gobioidei</taxon>
        <taxon>Gobiidae</taxon>
        <taxon>Gobionellinae</taxon>
        <taxon>Mugilogobius</taxon>
    </lineage>
</organism>
<feature type="region of interest" description="Disordered" evidence="2">
    <location>
        <begin position="1"/>
        <end position="55"/>
    </location>
</feature>
<evidence type="ECO:0000313" key="5">
    <source>
        <dbReference type="Proteomes" id="UP001460270"/>
    </source>
</evidence>
<feature type="compositionally biased region" description="Basic and acidic residues" evidence="2">
    <location>
        <begin position="14"/>
        <end position="39"/>
    </location>
</feature>
<dbReference type="GO" id="GO:0006357">
    <property type="term" value="P:regulation of transcription by RNA polymerase II"/>
    <property type="evidence" value="ECO:0007669"/>
    <property type="project" value="TreeGrafter"/>
</dbReference>
<dbReference type="GO" id="GO:0000118">
    <property type="term" value="C:histone deacetylase complex"/>
    <property type="evidence" value="ECO:0007669"/>
    <property type="project" value="TreeGrafter"/>
</dbReference>
<feature type="compositionally biased region" description="Acidic residues" evidence="2">
    <location>
        <begin position="214"/>
        <end position="230"/>
    </location>
</feature>
<name>A0AAW0NKC3_9GOBI</name>
<dbReference type="GO" id="GO:0003714">
    <property type="term" value="F:transcription corepressor activity"/>
    <property type="evidence" value="ECO:0007669"/>
    <property type="project" value="TreeGrafter"/>
</dbReference>
<feature type="region of interest" description="Disordered" evidence="2">
    <location>
        <begin position="162"/>
        <end position="230"/>
    </location>
</feature>
<feature type="region of interest" description="Disordered" evidence="2">
    <location>
        <begin position="83"/>
        <end position="145"/>
    </location>
</feature>
<dbReference type="Proteomes" id="UP001460270">
    <property type="component" value="Unassembled WGS sequence"/>
</dbReference>
<accession>A0AAW0NKC3</accession>
<keyword evidence="1" id="KW-0479">Metal-binding</keyword>
<keyword evidence="1" id="KW-0862">Zinc</keyword>
<keyword evidence="5" id="KW-1185">Reference proteome</keyword>
<dbReference type="InterPro" id="IPR051066">
    <property type="entry name" value="Trans_reg/Corepressor"/>
</dbReference>
<evidence type="ECO:0000256" key="1">
    <source>
        <dbReference type="PROSITE-ProRule" id="PRU00042"/>
    </source>
</evidence>
<dbReference type="EMBL" id="JBBPFD010000012">
    <property type="protein sequence ID" value="KAK7903855.1"/>
    <property type="molecule type" value="Genomic_DNA"/>
</dbReference>
<feature type="domain" description="C2H2-type" evidence="3">
    <location>
        <begin position="148"/>
        <end position="175"/>
    </location>
</feature>
<dbReference type="GO" id="GO:0008270">
    <property type="term" value="F:zinc ion binding"/>
    <property type="evidence" value="ECO:0007669"/>
    <property type="project" value="UniProtKB-KW"/>
</dbReference>
<dbReference type="PROSITE" id="PS50157">
    <property type="entry name" value="ZINC_FINGER_C2H2_2"/>
    <property type="match status" value="1"/>
</dbReference>
<reference evidence="5" key="1">
    <citation type="submission" date="2024-04" db="EMBL/GenBank/DDBJ databases">
        <title>Salinicola lusitanus LLJ914,a marine bacterium isolated from the Okinawa Trough.</title>
        <authorList>
            <person name="Li J."/>
        </authorList>
    </citation>
    <scope>NUCLEOTIDE SEQUENCE [LARGE SCALE GENOMIC DNA]</scope>
</reference>
<feature type="compositionally biased region" description="Basic and acidic residues" evidence="2">
    <location>
        <begin position="169"/>
        <end position="190"/>
    </location>
</feature>
<feature type="compositionally biased region" description="Polar residues" evidence="2">
    <location>
        <begin position="42"/>
        <end position="55"/>
    </location>
</feature>
<feature type="compositionally biased region" description="Low complexity" evidence="2">
    <location>
        <begin position="134"/>
        <end position="143"/>
    </location>
</feature>
<proteinExistence type="predicted"/>
<sequence length="230" mass="25154">IGRNGVLLYGETEPEIRSTDEDVDQKGSHRLEEDSRKWEGQLTGNRKSPTRFSPRTITGSYSKCCAFVAPAVRPASLQPGTVLVLQPHDEKPLQRVPPLPHPLPHSLPPPAAVSKPRYEPQPRKPSPNTGHKGAPGAAAAAAGQEGEFPCKKCGRIFYKVKSRSAHMKSHAEQEKKAAAQRQREAEERARAAAALMVQRHNGTAQRQTGGGDSTNEDSTDTEDQDDRDWS</sequence>
<evidence type="ECO:0000259" key="3">
    <source>
        <dbReference type="PROSITE" id="PS50157"/>
    </source>
</evidence>